<dbReference type="RefSeq" id="WP_185256303.1">
    <property type="nucleotide sequence ID" value="NZ_AP023368.1"/>
</dbReference>
<evidence type="ECO:0000313" key="1">
    <source>
        <dbReference type="EMBL" id="BCK00649.1"/>
    </source>
</evidence>
<accession>A0A7I8DQF1</accession>
<keyword evidence="2" id="KW-1185">Reference proteome</keyword>
<dbReference type="EMBL" id="AP023368">
    <property type="protein sequence ID" value="BCK00649.1"/>
    <property type="molecule type" value="Genomic_DNA"/>
</dbReference>
<dbReference type="KEGG" id="acht:bsdcttw_36890"/>
<protein>
    <submittedName>
        <fullName evidence="1">Uncharacterized protein</fullName>
    </submittedName>
</protein>
<gene>
    <name evidence="1" type="ORF">bsdcttw_36890</name>
</gene>
<sequence length="66" mass="8064">MDNFGSFNNMFPPALAIYLANDRVARDAFYDLDDMRRSELMEYSREFQSKEELERFLYHHDEDDFQ</sequence>
<dbReference type="Proteomes" id="UP000515703">
    <property type="component" value="Chromosome"/>
</dbReference>
<evidence type="ECO:0000313" key="2">
    <source>
        <dbReference type="Proteomes" id="UP000515703"/>
    </source>
</evidence>
<reference evidence="1 2" key="2">
    <citation type="submission" date="2020-08" db="EMBL/GenBank/DDBJ databases">
        <authorList>
            <person name="Ueki A."/>
            <person name="Tonouchi A."/>
        </authorList>
    </citation>
    <scope>NUCLEOTIDE SEQUENCE [LARGE SCALE GENOMIC DNA]</scope>
    <source>
        <strain evidence="1 2">CTTW</strain>
    </source>
</reference>
<proteinExistence type="predicted"/>
<name>A0A7I8DQF1_9FIRM</name>
<organism evidence="1 2">
    <name type="scientific">Anaerocolumna chitinilytica</name>
    <dbReference type="NCBI Taxonomy" id="1727145"/>
    <lineage>
        <taxon>Bacteria</taxon>
        <taxon>Bacillati</taxon>
        <taxon>Bacillota</taxon>
        <taxon>Clostridia</taxon>
        <taxon>Lachnospirales</taxon>
        <taxon>Lachnospiraceae</taxon>
        <taxon>Anaerocolumna</taxon>
    </lineage>
</organism>
<dbReference type="AlphaFoldDB" id="A0A7I8DQF1"/>
<reference evidence="1 2" key="1">
    <citation type="submission" date="2020-08" db="EMBL/GenBank/DDBJ databases">
        <title>Draft genome sequencing of an Anaerocolumna strain isolated from anoxic soil subjected to BSD treatment.</title>
        <authorList>
            <person name="Uek A."/>
            <person name="Tonouchi A."/>
        </authorList>
    </citation>
    <scope>NUCLEOTIDE SEQUENCE [LARGE SCALE GENOMIC DNA]</scope>
    <source>
        <strain evidence="1 2">CTTW</strain>
    </source>
</reference>